<accession>A0A6J7LCZ1</accession>
<dbReference type="GO" id="GO:0005524">
    <property type="term" value="F:ATP binding"/>
    <property type="evidence" value="ECO:0007669"/>
    <property type="project" value="InterPro"/>
</dbReference>
<organism evidence="3">
    <name type="scientific">freshwater metagenome</name>
    <dbReference type="NCBI Taxonomy" id="449393"/>
    <lineage>
        <taxon>unclassified sequences</taxon>
        <taxon>metagenomes</taxon>
        <taxon>ecological metagenomes</taxon>
    </lineage>
</organism>
<dbReference type="Gene3D" id="3.90.190.20">
    <property type="entry name" value="Mur ligase, C-terminal domain"/>
    <property type="match status" value="1"/>
</dbReference>
<dbReference type="AlphaFoldDB" id="A0A6J7LCZ1"/>
<name>A0A6J7LCZ1_9ZZZZ</name>
<dbReference type="InterPro" id="IPR036615">
    <property type="entry name" value="Mur_ligase_C_dom_sf"/>
</dbReference>
<dbReference type="PANTHER" id="PTHR43445">
    <property type="entry name" value="UDP-N-ACETYLMURAMATE--L-ALANINE LIGASE-RELATED"/>
    <property type="match status" value="1"/>
</dbReference>
<dbReference type="InterPro" id="IPR036565">
    <property type="entry name" value="Mur-like_cat_sf"/>
</dbReference>
<sequence length="308" mass="32355">MVEADESDGAFLQYSPFAGIVTNVEADHLNHWGTFEAIEAAFLEFAIGIRDRAGFLVACADDPGAARLVGQAREAGVDVRTYGSAIDADFRMADLEWTGRGWAFGVEDASGAGLGRIALQVPGRHNALNALAAFVTGIGLGQPAAEMAEGLSGFSGSRRRFDFRGEVAGVRVFDDYAHHPTEIEATLRAARDVAGAGRVVVAFQAHHYYRTAMFINEFGAALGLADDVVVLEVFAPGETAIPGASGQTMAANVPLDPAHVVFEPSWSAVAAHLVERAGSGDIVMTLGAGDIGMIGLEVLDLLRLREGA</sequence>
<dbReference type="GO" id="GO:0016881">
    <property type="term" value="F:acid-amino acid ligase activity"/>
    <property type="evidence" value="ECO:0007669"/>
    <property type="project" value="InterPro"/>
</dbReference>
<evidence type="ECO:0000259" key="1">
    <source>
        <dbReference type="Pfam" id="PF02875"/>
    </source>
</evidence>
<dbReference type="SUPFAM" id="SSF53623">
    <property type="entry name" value="MurD-like peptide ligases, catalytic domain"/>
    <property type="match status" value="1"/>
</dbReference>
<proteinExistence type="predicted"/>
<reference evidence="3" key="1">
    <citation type="submission" date="2020-05" db="EMBL/GenBank/DDBJ databases">
        <authorList>
            <person name="Chiriac C."/>
            <person name="Salcher M."/>
            <person name="Ghai R."/>
            <person name="Kavagutti S V."/>
        </authorList>
    </citation>
    <scope>NUCLEOTIDE SEQUENCE</scope>
</reference>
<dbReference type="EMBL" id="CAFBNE010000118">
    <property type="protein sequence ID" value="CAB4966051.1"/>
    <property type="molecule type" value="Genomic_DNA"/>
</dbReference>
<dbReference type="Pfam" id="PF08245">
    <property type="entry name" value="Mur_ligase_M"/>
    <property type="match status" value="1"/>
</dbReference>
<evidence type="ECO:0000313" key="3">
    <source>
        <dbReference type="EMBL" id="CAB4966051.1"/>
    </source>
</evidence>
<dbReference type="InterPro" id="IPR004101">
    <property type="entry name" value="Mur_ligase_C"/>
</dbReference>
<dbReference type="Gene3D" id="3.40.1190.10">
    <property type="entry name" value="Mur-like, catalytic domain"/>
    <property type="match status" value="1"/>
</dbReference>
<gene>
    <name evidence="3" type="ORF">UFOPK3772_02748</name>
</gene>
<dbReference type="SUPFAM" id="SSF53244">
    <property type="entry name" value="MurD-like peptide ligases, peptide-binding domain"/>
    <property type="match status" value="1"/>
</dbReference>
<dbReference type="InterPro" id="IPR013221">
    <property type="entry name" value="Mur_ligase_cen"/>
</dbReference>
<dbReference type="InterPro" id="IPR050061">
    <property type="entry name" value="MurCDEF_pg_biosynth"/>
</dbReference>
<protein>
    <submittedName>
        <fullName evidence="3">Unannotated protein</fullName>
    </submittedName>
</protein>
<feature type="domain" description="Mur ligase central" evidence="2">
    <location>
        <begin position="14"/>
        <end position="136"/>
    </location>
</feature>
<evidence type="ECO:0000259" key="2">
    <source>
        <dbReference type="Pfam" id="PF08245"/>
    </source>
</evidence>
<feature type="domain" description="Mur ligase C-terminal" evidence="1">
    <location>
        <begin position="159"/>
        <end position="289"/>
    </location>
</feature>
<dbReference type="PANTHER" id="PTHR43445:SF3">
    <property type="entry name" value="UDP-N-ACETYLMURAMATE--L-ALANINE LIGASE"/>
    <property type="match status" value="1"/>
</dbReference>
<dbReference type="Pfam" id="PF02875">
    <property type="entry name" value="Mur_ligase_C"/>
    <property type="match status" value="1"/>
</dbReference>